<comment type="function">
    <text evidence="1 14">Component of the ubiquinol-cytochrome c reductase complex (complex III or cytochrome b-c1 complex), which is a respiratory chain that generates an electrochemical potential coupled to ATP synthesis.</text>
</comment>
<organism evidence="18 19">
    <name type="scientific">Novosphingobium anseongense</name>
    <dbReference type="NCBI Taxonomy" id="3133436"/>
    <lineage>
        <taxon>Bacteria</taxon>
        <taxon>Pseudomonadati</taxon>
        <taxon>Pseudomonadota</taxon>
        <taxon>Alphaproteobacteria</taxon>
        <taxon>Sphingomonadales</taxon>
        <taxon>Sphingomonadaceae</taxon>
        <taxon>Novosphingobium</taxon>
    </lineage>
</organism>
<keyword evidence="12" id="KW-0408">Iron</keyword>
<feature type="transmembrane region" description="Helical" evidence="15">
    <location>
        <begin position="377"/>
        <end position="397"/>
    </location>
</feature>
<evidence type="ECO:0000256" key="11">
    <source>
        <dbReference type="ARBA" id="ARBA00022989"/>
    </source>
</evidence>
<dbReference type="SUPFAM" id="SSF81648">
    <property type="entry name" value="a domain/subunit of cytochrome bc1 complex (Ubiquinol-cytochrome c reductase)"/>
    <property type="match status" value="1"/>
</dbReference>
<dbReference type="InterPro" id="IPR048259">
    <property type="entry name" value="Cytochrome_b_N_euk/bac"/>
</dbReference>
<dbReference type="Pfam" id="PF00032">
    <property type="entry name" value="Cytochrom_B_C"/>
    <property type="match status" value="1"/>
</dbReference>
<evidence type="ECO:0000256" key="13">
    <source>
        <dbReference type="ARBA" id="ARBA00023136"/>
    </source>
</evidence>
<dbReference type="PANTHER" id="PTHR19271">
    <property type="entry name" value="CYTOCHROME B"/>
    <property type="match status" value="1"/>
</dbReference>
<feature type="transmembrane region" description="Helical" evidence="15">
    <location>
        <begin position="351"/>
        <end position="371"/>
    </location>
</feature>
<keyword evidence="19" id="KW-1185">Reference proteome</keyword>
<name>A0ABU8RVJ2_9SPHN</name>
<dbReference type="InterPro" id="IPR005797">
    <property type="entry name" value="Cyt_b/b6_N"/>
</dbReference>
<dbReference type="InterPro" id="IPR030689">
    <property type="entry name" value="Cytochrome_b"/>
</dbReference>
<dbReference type="PROSITE" id="PS51003">
    <property type="entry name" value="CYTB_CTER"/>
    <property type="match status" value="1"/>
</dbReference>
<accession>A0ABU8RVJ2</accession>
<dbReference type="PANTHER" id="PTHR19271:SF16">
    <property type="entry name" value="CYTOCHROME B"/>
    <property type="match status" value="1"/>
</dbReference>
<keyword evidence="13 15" id="KW-0472">Membrane</keyword>
<evidence type="ECO:0000256" key="2">
    <source>
        <dbReference type="ARBA" id="ARBA00004141"/>
    </source>
</evidence>
<evidence type="ECO:0000313" key="19">
    <source>
        <dbReference type="Proteomes" id="UP001361239"/>
    </source>
</evidence>
<dbReference type="Proteomes" id="UP001361239">
    <property type="component" value="Unassembled WGS sequence"/>
</dbReference>
<dbReference type="PROSITE" id="PS51002">
    <property type="entry name" value="CYTB_NTER"/>
    <property type="match status" value="1"/>
</dbReference>
<feature type="transmembrane region" description="Helical" evidence="15">
    <location>
        <begin position="250"/>
        <end position="271"/>
    </location>
</feature>
<keyword evidence="7 14" id="KW-0679">Respiratory chain</keyword>
<gene>
    <name evidence="18" type="ORF">WG901_10085</name>
</gene>
<comment type="cofactor">
    <cofactor evidence="14">
        <name>heme b</name>
        <dbReference type="ChEBI" id="CHEBI:60344"/>
    </cofactor>
    <text evidence="14">Binds 2 heme groups non-covalently.</text>
</comment>
<feature type="transmembrane region" description="Helical" evidence="15">
    <location>
        <begin position="45"/>
        <end position="73"/>
    </location>
</feature>
<dbReference type="InterPro" id="IPR027387">
    <property type="entry name" value="Cytb/b6-like_sf"/>
</dbReference>
<evidence type="ECO:0000256" key="8">
    <source>
        <dbReference type="ARBA" id="ARBA00022692"/>
    </source>
</evidence>
<sequence length="427" mass="48281">MSFPWAKTYNPQHPFTKWMDERLPVPRLVYNAVGSGYPVPRNLNYWWNFGFMALTCLALQIVTGIILAMHYAANAGVAFDSVEHIMRDVNWGWMLRYAHANGASAFFIVIYIHIFRGFYYGSYKAPREMVWLLGVVIFLLMMATAFMGYVLPWGQMSFWGAKVITGLFGAIPLVGEPIQQWLLGGFAPDNAALNRFFSLHYLLPFVIVGVVVLHIWALHIPGSSNPTGVEVKSESDTVPFYPFFIAKDGWTLGAFLFLYTALVFFAPNMLGHPDNYIPANPMSTPAHIVPEWYFWPFYAILRAFTFDFFIVPAKLMGVLAMFGAILVWFFLPWLDKSPVRSGNYRPLYRKFFWFGLIPAMAALFYLGGAAAAEPYVMLSQIAAFYYFAHFLIIVPIVSSIERPEPLPFSITEAVLGHDEKPASAPAA</sequence>
<feature type="transmembrane region" description="Helical" evidence="15">
    <location>
        <begin position="157"/>
        <end position="175"/>
    </location>
</feature>
<feature type="transmembrane region" description="Helical" evidence="15">
    <location>
        <begin position="130"/>
        <end position="151"/>
    </location>
</feature>
<keyword evidence="6 14" id="KW-0349">Heme</keyword>
<feature type="transmembrane region" description="Helical" evidence="15">
    <location>
        <begin position="315"/>
        <end position="331"/>
    </location>
</feature>
<protein>
    <recommendedName>
        <fullName evidence="4 14">Cytochrome b</fullName>
    </recommendedName>
</protein>
<evidence type="ECO:0000313" key="18">
    <source>
        <dbReference type="EMBL" id="MEJ5976983.1"/>
    </source>
</evidence>
<evidence type="ECO:0000256" key="7">
    <source>
        <dbReference type="ARBA" id="ARBA00022660"/>
    </source>
</evidence>
<feature type="domain" description="Cytochrome b/b6 C-terminal region profile" evidence="17">
    <location>
        <begin position="230"/>
        <end position="408"/>
    </location>
</feature>
<comment type="subunit">
    <text evidence="3 14">The main subunits of complex b-c1 are: cytochrome b, cytochrome c1 and the Rieske protein.</text>
</comment>
<dbReference type="InterPro" id="IPR048260">
    <property type="entry name" value="Cytochrome_b_C_euk/bac"/>
</dbReference>
<dbReference type="Gene3D" id="1.20.810.10">
    <property type="entry name" value="Cytochrome Bc1 Complex, Chain C"/>
    <property type="match status" value="1"/>
</dbReference>
<evidence type="ECO:0000256" key="1">
    <source>
        <dbReference type="ARBA" id="ARBA00002444"/>
    </source>
</evidence>
<keyword evidence="11 15" id="KW-1133">Transmembrane helix</keyword>
<feature type="transmembrane region" description="Helical" evidence="15">
    <location>
        <begin position="196"/>
        <end position="217"/>
    </location>
</feature>
<dbReference type="InterPro" id="IPR016174">
    <property type="entry name" value="Di-haem_cyt_TM"/>
</dbReference>
<keyword evidence="10 14" id="KW-0249">Electron transport</keyword>
<evidence type="ECO:0000256" key="10">
    <source>
        <dbReference type="ARBA" id="ARBA00022982"/>
    </source>
</evidence>
<reference evidence="18 19" key="1">
    <citation type="submission" date="2024-03" db="EMBL/GenBank/DDBJ databases">
        <authorList>
            <person name="Jo J.-H."/>
        </authorList>
    </citation>
    <scope>NUCLEOTIDE SEQUENCE [LARGE SCALE GENOMIC DNA]</scope>
    <source>
        <strain evidence="18 19">PS1R-30</strain>
    </source>
</reference>
<evidence type="ECO:0000256" key="9">
    <source>
        <dbReference type="ARBA" id="ARBA00022723"/>
    </source>
</evidence>
<dbReference type="RefSeq" id="WP_339586939.1">
    <property type="nucleotide sequence ID" value="NZ_JBBHJZ010000002.1"/>
</dbReference>
<dbReference type="PIRSF" id="PIRSF038885">
    <property type="entry name" value="COB"/>
    <property type="match status" value="1"/>
</dbReference>
<dbReference type="InterPro" id="IPR036150">
    <property type="entry name" value="Cyt_b/b6_C_sf"/>
</dbReference>
<dbReference type="EMBL" id="JBBHJZ010000002">
    <property type="protein sequence ID" value="MEJ5976983.1"/>
    <property type="molecule type" value="Genomic_DNA"/>
</dbReference>
<dbReference type="CDD" id="cd00290">
    <property type="entry name" value="cytochrome_b_C"/>
    <property type="match status" value="1"/>
</dbReference>
<proteinExistence type="inferred from homology"/>
<keyword evidence="5 14" id="KW-0813">Transport</keyword>
<dbReference type="InterPro" id="IPR005798">
    <property type="entry name" value="Cyt_b/b6_C"/>
</dbReference>
<comment type="caution">
    <text evidence="18">The sequence shown here is derived from an EMBL/GenBank/DDBJ whole genome shotgun (WGS) entry which is preliminary data.</text>
</comment>
<evidence type="ECO:0000256" key="3">
    <source>
        <dbReference type="ARBA" id="ARBA00011649"/>
    </source>
</evidence>
<evidence type="ECO:0000256" key="14">
    <source>
        <dbReference type="RuleBase" id="RU003385"/>
    </source>
</evidence>
<evidence type="ECO:0000256" key="5">
    <source>
        <dbReference type="ARBA" id="ARBA00022448"/>
    </source>
</evidence>
<dbReference type="CDD" id="cd00284">
    <property type="entry name" value="Cytochrome_b_N"/>
    <property type="match status" value="1"/>
</dbReference>
<feature type="domain" description="Cytochrome b/b6 N-terminal region profile" evidence="16">
    <location>
        <begin position="15"/>
        <end position="227"/>
    </location>
</feature>
<dbReference type="Pfam" id="PF00033">
    <property type="entry name" value="Cytochrome_B"/>
    <property type="match status" value="1"/>
</dbReference>
<evidence type="ECO:0000256" key="4">
    <source>
        <dbReference type="ARBA" id="ARBA00013531"/>
    </source>
</evidence>
<keyword evidence="8 14" id="KW-0812">Transmembrane</keyword>
<evidence type="ECO:0000259" key="16">
    <source>
        <dbReference type="PROSITE" id="PS51002"/>
    </source>
</evidence>
<evidence type="ECO:0000256" key="6">
    <source>
        <dbReference type="ARBA" id="ARBA00022617"/>
    </source>
</evidence>
<dbReference type="SUPFAM" id="SSF81342">
    <property type="entry name" value="Transmembrane di-heme cytochromes"/>
    <property type="match status" value="1"/>
</dbReference>
<evidence type="ECO:0000256" key="15">
    <source>
        <dbReference type="SAM" id="Phobius"/>
    </source>
</evidence>
<feature type="transmembrane region" description="Helical" evidence="15">
    <location>
        <begin position="93"/>
        <end position="118"/>
    </location>
</feature>
<comment type="similarity">
    <text evidence="14">Belongs to the cytochrome b family.</text>
</comment>
<evidence type="ECO:0000259" key="17">
    <source>
        <dbReference type="PROSITE" id="PS51003"/>
    </source>
</evidence>
<evidence type="ECO:0000256" key="12">
    <source>
        <dbReference type="ARBA" id="ARBA00023004"/>
    </source>
</evidence>
<keyword evidence="9" id="KW-0479">Metal-binding</keyword>
<comment type="subcellular location">
    <subcellularLocation>
        <location evidence="2">Membrane</location>
        <topology evidence="2">Multi-pass membrane protein</topology>
    </subcellularLocation>
</comment>